<keyword evidence="3" id="KW-1185">Reference proteome</keyword>
<organism evidence="2 3">
    <name type="scientific">Limnovirga soli</name>
    <dbReference type="NCBI Taxonomy" id="2656915"/>
    <lineage>
        <taxon>Bacteria</taxon>
        <taxon>Pseudomonadati</taxon>
        <taxon>Bacteroidota</taxon>
        <taxon>Chitinophagia</taxon>
        <taxon>Chitinophagales</taxon>
        <taxon>Chitinophagaceae</taxon>
        <taxon>Limnovirga</taxon>
    </lineage>
</organism>
<dbReference type="AlphaFoldDB" id="A0A8J8FBY2"/>
<reference evidence="2" key="1">
    <citation type="submission" date="2019-10" db="EMBL/GenBank/DDBJ databases">
        <title>Draft genome sequence of Panacibacter sp. KCS-6.</title>
        <authorList>
            <person name="Yim K.J."/>
        </authorList>
    </citation>
    <scope>NUCLEOTIDE SEQUENCE</scope>
    <source>
        <strain evidence="2">KCS-6</strain>
    </source>
</reference>
<dbReference type="RefSeq" id="WP_171605790.1">
    <property type="nucleotide sequence ID" value="NZ_WHPF01000001.1"/>
</dbReference>
<evidence type="ECO:0000256" key="1">
    <source>
        <dbReference type="SAM" id="Phobius"/>
    </source>
</evidence>
<comment type="caution">
    <text evidence="2">The sequence shown here is derived from an EMBL/GenBank/DDBJ whole genome shotgun (WGS) entry which is preliminary data.</text>
</comment>
<evidence type="ECO:0000313" key="2">
    <source>
        <dbReference type="EMBL" id="NNV53872.1"/>
    </source>
</evidence>
<feature type="transmembrane region" description="Helical" evidence="1">
    <location>
        <begin position="52"/>
        <end position="70"/>
    </location>
</feature>
<dbReference type="EMBL" id="WHPF01000001">
    <property type="protein sequence ID" value="NNV53872.1"/>
    <property type="molecule type" value="Genomic_DNA"/>
</dbReference>
<keyword evidence="1" id="KW-1133">Transmembrane helix</keyword>
<protein>
    <submittedName>
        <fullName evidence="2">Uncharacterized protein</fullName>
    </submittedName>
</protein>
<sequence>MTNDTNSIKKYLKSIGDKIIVQTIWTIGVAIIGIVVTFLISTKLQFTTLDLILIVIIVLLLIGITSYAIYRRSNKSLPKFDVIDCNFRILREEKVHKWIDKDTYTHIRRYKLKALKGGLTNYTDKFQWSGSEYTLSGGNHKYKVIKLEDTKNLYNVYDFKFTTPLKKGGIIEVEARWVAKGPALPFFSTTIEEPTDLLIMTVMLFPESGITKINCDTESYKGAKIPILSDEKTLNSDGEYTWPIRDPKLLYHYEINWQLL</sequence>
<gene>
    <name evidence="2" type="ORF">GD597_00280</name>
</gene>
<proteinExistence type="predicted"/>
<evidence type="ECO:0000313" key="3">
    <source>
        <dbReference type="Proteomes" id="UP000598971"/>
    </source>
</evidence>
<dbReference type="Proteomes" id="UP000598971">
    <property type="component" value="Unassembled WGS sequence"/>
</dbReference>
<keyword evidence="1" id="KW-0812">Transmembrane</keyword>
<feature type="transmembrane region" description="Helical" evidence="1">
    <location>
        <begin position="19"/>
        <end position="40"/>
    </location>
</feature>
<accession>A0A8J8FBY2</accession>
<name>A0A8J8FBY2_9BACT</name>
<keyword evidence="1" id="KW-0472">Membrane</keyword>